<evidence type="ECO:0000256" key="7">
    <source>
        <dbReference type="ARBA" id="ARBA00022777"/>
    </source>
</evidence>
<keyword evidence="12" id="KW-0963">Cytoplasm</keyword>
<comment type="subcellular location">
    <subcellularLocation>
        <location evidence="12">Cytoplasm</location>
    </subcellularLocation>
</comment>
<keyword evidence="11 12" id="KW-0119">Carbohydrate metabolism</keyword>
<evidence type="ECO:0000313" key="15">
    <source>
        <dbReference type="Proteomes" id="UP000051966"/>
    </source>
</evidence>
<dbReference type="PROSITE" id="PS00584">
    <property type="entry name" value="PFKB_KINASES_2"/>
    <property type="match status" value="1"/>
</dbReference>
<comment type="caution">
    <text evidence="14">The sequence shown here is derived from an EMBL/GenBank/DDBJ whole genome shotgun (WGS) entry which is preliminary data.</text>
</comment>
<dbReference type="InterPro" id="IPR011611">
    <property type="entry name" value="PfkB_dom"/>
</dbReference>
<dbReference type="Gene3D" id="3.40.1190.20">
    <property type="match status" value="1"/>
</dbReference>
<keyword evidence="8 12" id="KW-0067">ATP-binding</keyword>
<evidence type="ECO:0000256" key="2">
    <source>
        <dbReference type="ARBA" id="ARBA00012035"/>
    </source>
</evidence>
<comment type="catalytic activity">
    <reaction evidence="12">
        <text>D-ribose + ATP = D-ribose 5-phosphate + ADP + H(+)</text>
        <dbReference type="Rhea" id="RHEA:13697"/>
        <dbReference type="ChEBI" id="CHEBI:15378"/>
        <dbReference type="ChEBI" id="CHEBI:30616"/>
        <dbReference type="ChEBI" id="CHEBI:47013"/>
        <dbReference type="ChEBI" id="CHEBI:78346"/>
        <dbReference type="ChEBI" id="CHEBI:456216"/>
        <dbReference type="EC" id="2.7.1.15"/>
    </reaction>
</comment>
<comment type="similarity">
    <text evidence="1">Belongs to the carbohydrate kinase pfkB family.</text>
</comment>
<keyword evidence="10 12" id="KW-0630">Potassium</keyword>
<evidence type="ECO:0000256" key="6">
    <source>
        <dbReference type="ARBA" id="ARBA00022741"/>
    </source>
</evidence>
<feature type="binding site" evidence="12">
    <location>
        <position position="257"/>
    </location>
    <ligand>
        <name>K(+)</name>
        <dbReference type="ChEBI" id="CHEBI:29103"/>
    </ligand>
</feature>
<dbReference type="GO" id="GO:0005524">
    <property type="term" value="F:ATP binding"/>
    <property type="evidence" value="ECO:0007669"/>
    <property type="project" value="UniProtKB-UniRule"/>
</dbReference>
<dbReference type="EMBL" id="AZFY01000155">
    <property type="protein sequence ID" value="KRM01042.1"/>
    <property type="molecule type" value="Genomic_DNA"/>
</dbReference>
<dbReference type="GO" id="GO:0004747">
    <property type="term" value="F:ribokinase activity"/>
    <property type="evidence" value="ECO:0007669"/>
    <property type="project" value="UniProtKB-UniRule"/>
</dbReference>
<dbReference type="GO" id="GO:0005829">
    <property type="term" value="C:cytosol"/>
    <property type="evidence" value="ECO:0007669"/>
    <property type="project" value="TreeGrafter"/>
</dbReference>
<feature type="binding site" evidence="12">
    <location>
        <position position="295"/>
    </location>
    <ligand>
        <name>K(+)</name>
        <dbReference type="ChEBI" id="CHEBI:29103"/>
    </ligand>
</feature>
<dbReference type="InterPro" id="IPR011877">
    <property type="entry name" value="Ribokinase"/>
</dbReference>
<comment type="cofactor">
    <cofactor evidence="12">
        <name>Mg(2+)</name>
        <dbReference type="ChEBI" id="CHEBI:18420"/>
    </cofactor>
    <text evidence="12">Requires a divalent cation, most likely magnesium in vivo, as an electrophilic catalyst to aid phosphoryl group transfer. It is the chelate of the metal and the nucleotide that is the actual substrate.</text>
</comment>
<comment type="subunit">
    <text evidence="12">Homodimer.</text>
</comment>
<evidence type="ECO:0000256" key="5">
    <source>
        <dbReference type="ARBA" id="ARBA00022723"/>
    </source>
</evidence>
<feature type="binding site" evidence="12">
    <location>
        <position position="297"/>
    </location>
    <ligand>
        <name>K(+)</name>
        <dbReference type="ChEBI" id="CHEBI:29103"/>
    </ligand>
</feature>
<feature type="binding site" evidence="12">
    <location>
        <begin position="260"/>
        <end position="261"/>
    </location>
    <ligand>
        <name>ATP</name>
        <dbReference type="ChEBI" id="CHEBI:30616"/>
    </ligand>
</feature>
<dbReference type="SUPFAM" id="SSF53613">
    <property type="entry name" value="Ribokinase-like"/>
    <property type="match status" value="1"/>
</dbReference>
<feature type="domain" description="Carbohydrate kinase PfkB" evidence="13">
    <location>
        <begin position="11"/>
        <end position="304"/>
    </location>
</feature>
<feature type="binding site" evidence="12">
    <location>
        <position position="193"/>
    </location>
    <ligand>
        <name>ATP</name>
        <dbReference type="ChEBI" id="CHEBI:30616"/>
    </ligand>
</feature>
<protein>
    <recommendedName>
        <fullName evidence="3 12">Ribokinase</fullName>
        <shortName evidence="12">RK</shortName>
        <ecNumber evidence="2 12">2.7.1.15</ecNumber>
    </recommendedName>
</protein>
<dbReference type="InterPro" id="IPR029056">
    <property type="entry name" value="Ribokinase-like"/>
</dbReference>
<sequence>MLRGALKNMTNKVVVLGSLNVDTTLHIAQMPKPGETISAKSKTNSAGGKGANQAVAAARSHAQTSFIGQVGRDSAGDFMIAALKKDGINTDHVTVTDQSGTGSAVILLDEAGQNSIMVYGGANQAMQTDVISKSETLIADADVLISEFETPQEVTYAAFKLAKQHGVMTILNPAPAATIKPGLLSVTDLIVPNETESVTLTGITVTDTASMDDNAAKFAAMGIQNVIITVGDRGAYYHTAKASGFVPAFKVHAKDTTAAGDTFIGAFSAKVNPDFSNIENALIYAQQASSITVQRMGALPSIPTTEEIKETYK</sequence>
<dbReference type="Pfam" id="PF00294">
    <property type="entry name" value="PfkB"/>
    <property type="match status" value="1"/>
</dbReference>
<evidence type="ECO:0000256" key="1">
    <source>
        <dbReference type="ARBA" id="ARBA00005380"/>
    </source>
</evidence>
<feature type="binding site" evidence="12">
    <location>
        <position position="149"/>
    </location>
    <ligand>
        <name>substrate</name>
    </ligand>
</feature>
<evidence type="ECO:0000256" key="12">
    <source>
        <dbReference type="HAMAP-Rule" id="MF_01987"/>
    </source>
</evidence>
<evidence type="ECO:0000256" key="3">
    <source>
        <dbReference type="ARBA" id="ARBA00016943"/>
    </source>
</evidence>
<dbReference type="PANTHER" id="PTHR10584">
    <property type="entry name" value="SUGAR KINASE"/>
    <property type="match status" value="1"/>
</dbReference>
<feature type="binding site" evidence="12">
    <location>
        <position position="301"/>
    </location>
    <ligand>
        <name>K(+)</name>
        <dbReference type="ChEBI" id="CHEBI:29103"/>
    </ligand>
</feature>
<dbReference type="InterPro" id="IPR002173">
    <property type="entry name" value="Carboh/pur_kinase_PfkB_CS"/>
</dbReference>
<dbReference type="PRINTS" id="PR00990">
    <property type="entry name" value="RIBOKINASE"/>
</dbReference>
<evidence type="ECO:0000256" key="9">
    <source>
        <dbReference type="ARBA" id="ARBA00022842"/>
    </source>
</evidence>
<evidence type="ECO:0000256" key="4">
    <source>
        <dbReference type="ARBA" id="ARBA00022679"/>
    </source>
</evidence>
<accession>A0A0R1V674</accession>
<comment type="similarity">
    <text evidence="12">Belongs to the carbohydrate kinase PfkB family. Ribokinase subfamily.</text>
</comment>
<comment type="function">
    <text evidence="12">Catalyzes the phosphorylation of ribose at O-5 in a reaction requiring ATP and magnesium. The resulting D-ribose-5-phosphate can then be used either for sythesis of nucleotides, histidine, and tryptophan, or as a component of the pentose phosphate pathway.</text>
</comment>
<dbReference type="NCBIfam" id="TIGR02152">
    <property type="entry name" value="D_ribokin_bact"/>
    <property type="match status" value="1"/>
</dbReference>
<keyword evidence="7 12" id="KW-0418">Kinase</keyword>
<dbReference type="CDD" id="cd01174">
    <property type="entry name" value="ribokinase"/>
    <property type="match status" value="1"/>
</dbReference>
<evidence type="ECO:0000313" key="14">
    <source>
        <dbReference type="EMBL" id="KRM01042.1"/>
    </source>
</evidence>
<keyword evidence="5 12" id="KW-0479">Metal-binding</keyword>
<dbReference type="GO" id="GO:0019303">
    <property type="term" value="P:D-ribose catabolic process"/>
    <property type="evidence" value="ECO:0007669"/>
    <property type="project" value="UniProtKB-UniRule"/>
</dbReference>
<comment type="pathway">
    <text evidence="12">Carbohydrate metabolism; D-ribose degradation; D-ribose 5-phosphate from beta-D-ribopyranose: step 2/2.</text>
</comment>
<dbReference type="Proteomes" id="UP000051966">
    <property type="component" value="Unassembled WGS sequence"/>
</dbReference>
<proteinExistence type="inferred from homology"/>
<name>A0A0R1V674_9LACO</name>
<dbReference type="PATRIC" id="fig|1423743.5.peg.1920"/>
<evidence type="ECO:0000259" key="13">
    <source>
        <dbReference type="Pfam" id="PF00294"/>
    </source>
</evidence>
<evidence type="ECO:0000256" key="8">
    <source>
        <dbReference type="ARBA" id="ARBA00022840"/>
    </source>
</evidence>
<feature type="binding site" evidence="12">
    <location>
        <position position="261"/>
    </location>
    <ligand>
        <name>substrate</name>
    </ligand>
</feature>
<keyword evidence="9 12" id="KW-0460">Magnesium</keyword>
<evidence type="ECO:0000256" key="11">
    <source>
        <dbReference type="ARBA" id="ARBA00023277"/>
    </source>
</evidence>
<dbReference type="AlphaFoldDB" id="A0A0R1V674"/>
<dbReference type="HAMAP" id="MF_01987">
    <property type="entry name" value="Ribokinase"/>
    <property type="match status" value="1"/>
</dbReference>
<feature type="binding site" evidence="12">
    <location>
        <begin position="48"/>
        <end position="52"/>
    </location>
    <ligand>
        <name>substrate</name>
    </ligand>
</feature>
<keyword evidence="15" id="KW-1185">Reference proteome</keyword>
<feature type="binding site" evidence="12">
    <location>
        <begin position="229"/>
        <end position="234"/>
    </location>
    <ligand>
        <name>ATP</name>
        <dbReference type="ChEBI" id="CHEBI:30616"/>
    </ligand>
</feature>
<dbReference type="UniPathway" id="UPA00916">
    <property type="reaction ID" value="UER00889"/>
</dbReference>
<dbReference type="GO" id="GO:0046872">
    <property type="term" value="F:metal ion binding"/>
    <property type="evidence" value="ECO:0007669"/>
    <property type="project" value="UniProtKB-KW"/>
</dbReference>
<organism evidence="14 15">
    <name type="scientific">Lentilactobacillus farraginis DSM 18382 = JCM 14108</name>
    <dbReference type="NCBI Taxonomy" id="1423743"/>
    <lineage>
        <taxon>Bacteria</taxon>
        <taxon>Bacillati</taxon>
        <taxon>Bacillota</taxon>
        <taxon>Bacilli</taxon>
        <taxon>Lactobacillales</taxon>
        <taxon>Lactobacillaceae</taxon>
        <taxon>Lentilactobacillus</taxon>
    </lineage>
</organism>
<feature type="binding site" evidence="12">
    <location>
        <position position="255"/>
    </location>
    <ligand>
        <name>K(+)</name>
        <dbReference type="ChEBI" id="CHEBI:29103"/>
    </ligand>
</feature>
<dbReference type="EC" id="2.7.1.15" evidence="2 12"/>
<keyword evidence="6 12" id="KW-0547">Nucleotide-binding</keyword>
<feature type="binding site" evidence="12">
    <location>
        <position position="292"/>
    </location>
    <ligand>
        <name>K(+)</name>
        <dbReference type="ChEBI" id="CHEBI:29103"/>
    </ligand>
</feature>
<keyword evidence="4 12" id="KW-0808">Transferase</keyword>
<comment type="activity regulation">
    <text evidence="12">Activated by a monovalent cation that binds near, but not in, the active site. The most likely occupant of the site in vivo is potassium. Ion binding induces a conformational change that may alter substrate affinity.</text>
</comment>
<reference evidence="14 15" key="1">
    <citation type="journal article" date="2015" name="Genome Announc.">
        <title>Expanding the biotechnology potential of lactobacilli through comparative genomics of 213 strains and associated genera.</title>
        <authorList>
            <person name="Sun Z."/>
            <person name="Harris H.M."/>
            <person name="McCann A."/>
            <person name="Guo C."/>
            <person name="Argimon S."/>
            <person name="Zhang W."/>
            <person name="Yang X."/>
            <person name="Jeffery I.B."/>
            <person name="Cooney J.C."/>
            <person name="Kagawa T.F."/>
            <person name="Liu W."/>
            <person name="Song Y."/>
            <person name="Salvetti E."/>
            <person name="Wrobel A."/>
            <person name="Rasinkangas P."/>
            <person name="Parkhill J."/>
            <person name="Rea M.C."/>
            <person name="O'Sullivan O."/>
            <person name="Ritari J."/>
            <person name="Douillard F.P."/>
            <person name="Paul Ross R."/>
            <person name="Yang R."/>
            <person name="Briner A.E."/>
            <person name="Felis G.E."/>
            <person name="de Vos W.M."/>
            <person name="Barrangou R."/>
            <person name="Klaenhammer T.R."/>
            <person name="Caufield P.W."/>
            <person name="Cui Y."/>
            <person name="Zhang H."/>
            <person name="O'Toole P.W."/>
        </authorList>
    </citation>
    <scope>NUCLEOTIDE SEQUENCE [LARGE SCALE GENOMIC DNA]</scope>
    <source>
        <strain evidence="14 15">DSM 18382</strain>
    </source>
</reference>
<gene>
    <name evidence="12" type="primary">rbsK</name>
    <name evidence="14" type="ORF">FD41_GL001863</name>
</gene>
<feature type="active site" description="Proton acceptor" evidence="12">
    <location>
        <position position="261"/>
    </location>
</feature>
<dbReference type="PANTHER" id="PTHR10584:SF166">
    <property type="entry name" value="RIBOKINASE"/>
    <property type="match status" value="1"/>
</dbReference>
<evidence type="ECO:0000256" key="10">
    <source>
        <dbReference type="ARBA" id="ARBA00022958"/>
    </source>
</evidence>
<dbReference type="InterPro" id="IPR002139">
    <property type="entry name" value="Ribo/fructo_kinase"/>
</dbReference>
<comment type="caution">
    <text evidence="12">Lacks conserved residue(s) required for the propagation of feature annotation.</text>
</comment>
<feature type="binding site" evidence="12">
    <location>
        <begin position="20"/>
        <end position="22"/>
    </location>
    <ligand>
        <name>substrate</name>
    </ligand>
</feature>